<name>A0A1A9VF71_GLOAU</name>
<proteinExistence type="predicted"/>
<dbReference type="Proteomes" id="UP000078200">
    <property type="component" value="Unassembled WGS sequence"/>
</dbReference>
<evidence type="ECO:0000313" key="2">
    <source>
        <dbReference type="Proteomes" id="UP000078200"/>
    </source>
</evidence>
<dbReference type="STRING" id="7395.A0A1A9VF71"/>
<sequence length="110" mass="12707">MNIVRLHYVATWDFQISIAIRYKLHKTLFVPGRSRFSLVEAGRWRAPQANNVATQNLFLFNCCKFANNAKILAIFPYPGPSQYILVQPYLKALAFKSHEMTVINARPHNQ</sequence>
<evidence type="ECO:0000313" key="1">
    <source>
        <dbReference type="EnsemblMetazoa" id="GAUT035324-PA"/>
    </source>
</evidence>
<keyword evidence="2" id="KW-1185">Reference proteome</keyword>
<accession>A0A1A9VF71</accession>
<protein>
    <submittedName>
        <fullName evidence="1">Uncharacterized protein</fullName>
    </submittedName>
</protein>
<dbReference type="VEuPathDB" id="VectorBase:GAUT035324"/>
<reference evidence="1" key="1">
    <citation type="submission" date="2020-05" db="UniProtKB">
        <authorList>
            <consortium name="EnsemblMetazoa"/>
        </authorList>
    </citation>
    <scope>IDENTIFICATION</scope>
    <source>
        <strain evidence="1">TTRI</strain>
    </source>
</reference>
<dbReference type="EnsemblMetazoa" id="GAUT035324-RA">
    <property type="protein sequence ID" value="GAUT035324-PA"/>
    <property type="gene ID" value="GAUT035324"/>
</dbReference>
<dbReference type="AlphaFoldDB" id="A0A1A9VF71"/>
<organism evidence="1 2">
    <name type="scientific">Glossina austeni</name>
    <name type="common">Savannah tsetse fly</name>
    <dbReference type="NCBI Taxonomy" id="7395"/>
    <lineage>
        <taxon>Eukaryota</taxon>
        <taxon>Metazoa</taxon>
        <taxon>Ecdysozoa</taxon>
        <taxon>Arthropoda</taxon>
        <taxon>Hexapoda</taxon>
        <taxon>Insecta</taxon>
        <taxon>Pterygota</taxon>
        <taxon>Neoptera</taxon>
        <taxon>Endopterygota</taxon>
        <taxon>Diptera</taxon>
        <taxon>Brachycera</taxon>
        <taxon>Muscomorpha</taxon>
        <taxon>Hippoboscoidea</taxon>
        <taxon>Glossinidae</taxon>
        <taxon>Glossina</taxon>
    </lineage>
</organism>